<keyword evidence="3" id="KW-0807">Transducer</keyword>
<feature type="transmembrane region" description="Helical" evidence="4">
    <location>
        <begin position="174"/>
        <end position="199"/>
    </location>
</feature>
<evidence type="ECO:0000256" key="2">
    <source>
        <dbReference type="ARBA" id="ARBA00029447"/>
    </source>
</evidence>
<dbReference type="SMART" id="SM00283">
    <property type="entry name" value="MA"/>
    <property type="match status" value="1"/>
</dbReference>
<dbReference type="GO" id="GO:0006935">
    <property type="term" value="P:chemotaxis"/>
    <property type="evidence" value="ECO:0007669"/>
    <property type="project" value="UniProtKB-KW"/>
</dbReference>
<dbReference type="Proteomes" id="UP000237968">
    <property type="component" value="Unassembled WGS sequence"/>
</dbReference>
<feature type="transmembrane region" description="Helical" evidence="4">
    <location>
        <begin position="41"/>
        <end position="60"/>
    </location>
</feature>
<dbReference type="AlphaFoldDB" id="A0A2S9YF29"/>
<dbReference type="CDD" id="cd06225">
    <property type="entry name" value="HAMP"/>
    <property type="match status" value="1"/>
</dbReference>
<dbReference type="EMBL" id="PVNK01000074">
    <property type="protein sequence ID" value="PRQ03616.1"/>
    <property type="molecule type" value="Genomic_DNA"/>
</dbReference>
<evidence type="ECO:0000313" key="7">
    <source>
        <dbReference type="EMBL" id="PRQ03616.1"/>
    </source>
</evidence>
<keyword evidence="4" id="KW-0812">Transmembrane</keyword>
<dbReference type="RefSeq" id="WP_106390894.1">
    <property type="nucleotide sequence ID" value="NZ_PVNK01000074.1"/>
</dbReference>
<dbReference type="InterPro" id="IPR051310">
    <property type="entry name" value="MCP_chemotaxis"/>
</dbReference>
<dbReference type="Pfam" id="PF00672">
    <property type="entry name" value="HAMP"/>
    <property type="match status" value="1"/>
</dbReference>
<dbReference type="Pfam" id="PF00015">
    <property type="entry name" value="MCPsignal"/>
    <property type="match status" value="1"/>
</dbReference>
<gene>
    <name evidence="7" type="primary">frzCD_4</name>
    <name evidence="7" type="ORF">ENSA5_14190</name>
</gene>
<keyword evidence="4" id="KW-0472">Membrane</keyword>
<dbReference type="Gene3D" id="1.10.287.950">
    <property type="entry name" value="Methyl-accepting chemotaxis protein"/>
    <property type="match status" value="1"/>
</dbReference>
<sequence length="643" mass="68449">MKSKDPFLRPLVWVAAVDLGLAVSVFWPWTQTYEFAEPGSMAALMTLRAVVWIVHLRALLGPVRAWQRQTDQGELDDETVLAADNALQRLTTHFVGALALGWVLAQAFSALLSSGSQITAAQQATAVLSGSSVVLALPALVIPALRNALFDVQAAVARDVVERSLRAPRTRRPLAGGLVLMFVSLASAAVIGLGGMVSWTRVEGQRALSLAEQQRLAELDASRIAGGLDRTATSDLLALDDLPAPLRELASDEPVVAYDTDTGQVMAAAPLGDGRWVLSTESFEDDSWRNAIELLITCVLAMVPALLAAVTLARVVTIPLRQLDEATRQIARTGALRTRGRVGALQNDEVGDVAANFNHMLDVFEELAEAVDKVAKGDLRVELERPGDLQDGFRAMLANLDEAVVQIRSTALEVGTAATSIQARVQELEDASGRQATSLREVGATVSSLAHSAESITNTARGVLEDAEQTRTNTDAMVQRITEFSSQAAGVAELLDQIGEIAQRSDLLALNGSLEAVRAGDAGRGFALVAAEMRRLAERVTGTVTDVSEQLAGIRVAGASTEAATERSRELAENTAKAARKISQETRRQGRSTELLVEAVHGVVESAATASTATTQTRAQAEGLRAHADSLERLTRSFELRGG</sequence>
<dbReference type="PROSITE" id="PS50111">
    <property type="entry name" value="CHEMOTAXIS_TRANSDUC_2"/>
    <property type="match status" value="1"/>
</dbReference>
<dbReference type="SMART" id="SM00304">
    <property type="entry name" value="HAMP"/>
    <property type="match status" value="1"/>
</dbReference>
<dbReference type="PRINTS" id="PR00260">
    <property type="entry name" value="CHEMTRNSDUCR"/>
</dbReference>
<feature type="domain" description="Methyl-accepting transducer" evidence="5">
    <location>
        <begin position="403"/>
        <end position="632"/>
    </location>
</feature>
<dbReference type="InterPro" id="IPR003660">
    <property type="entry name" value="HAMP_dom"/>
</dbReference>
<feature type="transmembrane region" description="Helical" evidence="4">
    <location>
        <begin position="124"/>
        <end position="145"/>
    </location>
</feature>
<evidence type="ECO:0000313" key="8">
    <source>
        <dbReference type="Proteomes" id="UP000237968"/>
    </source>
</evidence>
<dbReference type="PANTHER" id="PTHR43531:SF11">
    <property type="entry name" value="METHYL-ACCEPTING CHEMOTAXIS PROTEIN 3"/>
    <property type="match status" value="1"/>
</dbReference>
<dbReference type="SUPFAM" id="SSF58104">
    <property type="entry name" value="Methyl-accepting chemotaxis protein (MCP) signaling domain"/>
    <property type="match status" value="1"/>
</dbReference>
<proteinExistence type="inferred from homology"/>
<name>A0A2S9YF29_9BACT</name>
<dbReference type="GO" id="GO:0007165">
    <property type="term" value="P:signal transduction"/>
    <property type="evidence" value="ECO:0007669"/>
    <property type="project" value="UniProtKB-KW"/>
</dbReference>
<feature type="transmembrane region" description="Helical" evidence="4">
    <location>
        <begin position="94"/>
        <end position="112"/>
    </location>
</feature>
<comment type="similarity">
    <text evidence="2">Belongs to the methyl-accepting chemotaxis (MCP) protein family.</text>
</comment>
<dbReference type="OrthoDB" id="2489132at2"/>
<protein>
    <submittedName>
        <fullName evidence="7">Frizzy aggregation protein FrzCD</fullName>
    </submittedName>
</protein>
<keyword evidence="1" id="KW-0145">Chemotaxis</keyword>
<organism evidence="7 8">
    <name type="scientific">Enhygromyxa salina</name>
    <dbReference type="NCBI Taxonomy" id="215803"/>
    <lineage>
        <taxon>Bacteria</taxon>
        <taxon>Pseudomonadati</taxon>
        <taxon>Myxococcota</taxon>
        <taxon>Polyangia</taxon>
        <taxon>Nannocystales</taxon>
        <taxon>Nannocystaceae</taxon>
        <taxon>Enhygromyxa</taxon>
    </lineage>
</organism>
<evidence type="ECO:0000256" key="3">
    <source>
        <dbReference type="PROSITE-ProRule" id="PRU00284"/>
    </source>
</evidence>
<dbReference type="GO" id="GO:0004888">
    <property type="term" value="F:transmembrane signaling receptor activity"/>
    <property type="evidence" value="ECO:0007669"/>
    <property type="project" value="InterPro"/>
</dbReference>
<evidence type="ECO:0000256" key="1">
    <source>
        <dbReference type="ARBA" id="ARBA00022500"/>
    </source>
</evidence>
<dbReference type="GO" id="GO:0005886">
    <property type="term" value="C:plasma membrane"/>
    <property type="evidence" value="ECO:0007669"/>
    <property type="project" value="TreeGrafter"/>
</dbReference>
<keyword evidence="8" id="KW-1185">Reference proteome</keyword>
<evidence type="ECO:0000256" key="4">
    <source>
        <dbReference type="SAM" id="Phobius"/>
    </source>
</evidence>
<dbReference type="PANTHER" id="PTHR43531">
    <property type="entry name" value="PROTEIN ICFG"/>
    <property type="match status" value="1"/>
</dbReference>
<dbReference type="Gene3D" id="6.10.340.10">
    <property type="match status" value="1"/>
</dbReference>
<comment type="caution">
    <text evidence="7">The sequence shown here is derived from an EMBL/GenBank/DDBJ whole genome shotgun (WGS) entry which is preliminary data.</text>
</comment>
<reference evidence="7 8" key="1">
    <citation type="submission" date="2018-03" db="EMBL/GenBank/DDBJ databases">
        <title>Draft Genome Sequences of the Obligatory Marine Myxobacteria Enhygromyxa salina SWB005.</title>
        <authorList>
            <person name="Poehlein A."/>
            <person name="Moghaddam J.A."/>
            <person name="Harms H."/>
            <person name="Alanjari M."/>
            <person name="Koenig G.M."/>
            <person name="Daniel R."/>
            <person name="Schaeberle T.F."/>
        </authorList>
    </citation>
    <scope>NUCLEOTIDE SEQUENCE [LARGE SCALE GENOMIC DNA]</scope>
    <source>
        <strain evidence="7 8">SWB005</strain>
    </source>
</reference>
<accession>A0A2S9YF29</accession>
<dbReference type="InterPro" id="IPR004090">
    <property type="entry name" value="Chemotax_Me-accpt_rcpt"/>
</dbReference>
<evidence type="ECO:0000259" key="6">
    <source>
        <dbReference type="PROSITE" id="PS50885"/>
    </source>
</evidence>
<evidence type="ECO:0000259" key="5">
    <source>
        <dbReference type="PROSITE" id="PS50111"/>
    </source>
</evidence>
<feature type="transmembrane region" description="Helical" evidence="4">
    <location>
        <begin position="7"/>
        <end position="29"/>
    </location>
</feature>
<feature type="domain" description="HAMP" evidence="6">
    <location>
        <begin position="314"/>
        <end position="369"/>
    </location>
</feature>
<keyword evidence="4" id="KW-1133">Transmembrane helix</keyword>
<dbReference type="InterPro" id="IPR004089">
    <property type="entry name" value="MCPsignal_dom"/>
</dbReference>
<dbReference type="PROSITE" id="PS50885">
    <property type="entry name" value="HAMP"/>
    <property type="match status" value="1"/>
</dbReference>